<sequence length="326" mass="35993">MITSPPSAEALQRFPALARHSRTATRLHPRPADVTMHDSHVGGPLLWPADEPWPTCGDKREVEDQVPLPDDLVERMRAAAASRRAGQPVDDGPALDRDLRRAVGGGYTGWIETADGRTVGQRTLWRRHQPRNPLLPVAQLRAADVPDLPRPKGVDLLQVLWCPAQHKGPPWGPVVRLRWRRQADVIDPLTVQPVSEVDHPRYALRTCRLSPERVVEHAPLAELPPRLRQEVESWNANYDALAVAPGWKAGGYTTWPTTGFRPTPCSTCAGRTRLALVIATSECGGGWSSGDREPDEPTGVLIGHYGAMRIFVCVRCPGTPFIEDIQ</sequence>
<evidence type="ECO:0000313" key="2">
    <source>
        <dbReference type="Proteomes" id="UP000660611"/>
    </source>
</evidence>
<protein>
    <recommendedName>
        <fullName evidence="3">DUF1963 domain-containing protein</fullName>
    </recommendedName>
</protein>
<dbReference type="Proteomes" id="UP000660611">
    <property type="component" value="Unassembled WGS sequence"/>
</dbReference>
<name>A0A919PRW4_9ACTN</name>
<accession>A0A919PRW4</accession>
<organism evidence="1 2">
    <name type="scientific">Dactylosporangium siamense</name>
    <dbReference type="NCBI Taxonomy" id="685454"/>
    <lineage>
        <taxon>Bacteria</taxon>
        <taxon>Bacillati</taxon>
        <taxon>Actinomycetota</taxon>
        <taxon>Actinomycetes</taxon>
        <taxon>Micromonosporales</taxon>
        <taxon>Micromonosporaceae</taxon>
        <taxon>Dactylosporangium</taxon>
    </lineage>
</organism>
<evidence type="ECO:0000313" key="1">
    <source>
        <dbReference type="EMBL" id="GIG47223.1"/>
    </source>
</evidence>
<reference evidence="1" key="1">
    <citation type="submission" date="2021-01" db="EMBL/GenBank/DDBJ databases">
        <title>Whole genome shotgun sequence of Dactylosporangium siamense NBRC 106093.</title>
        <authorList>
            <person name="Komaki H."/>
            <person name="Tamura T."/>
        </authorList>
    </citation>
    <scope>NUCLEOTIDE SEQUENCE</scope>
    <source>
        <strain evidence="1">NBRC 106093</strain>
    </source>
</reference>
<evidence type="ECO:0008006" key="3">
    <source>
        <dbReference type="Google" id="ProtNLM"/>
    </source>
</evidence>
<gene>
    <name evidence="1" type="ORF">Dsi01nite_052640</name>
</gene>
<dbReference type="RefSeq" id="WP_203849004.1">
    <property type="nucleotide sequence ID" value="NZ_BAAAVW010000017.1"/>
</dbReference>
<dbReference type="AlphaFoldDB" id="A0A919PRW4"/>
<dbReference type="EMBL" id="BONQ01000081">
    <property type="protein sequence ID" value="GIG47223.1"/>
    <property type="molecule type" value="Genomic_DNA"/>
</dbReference>
<dbReference type="Gene3D" id="2.30.320.10">
    <property type="entry name" value="YwqG-like"/>
    <property type="match status" value="1"/>
</dbReference>
<comment type="caution">
    <text evidence="1">The sequence shown here is derived from an EMBL/GenBank/DDBJ whole genome shotgun (WGS) entry which is preliminary data.</text>
</comment>
<keyword evidence="2" id="KW-1185">Reference proteome</keyword>
<proteinExistence type="predicted"/>